<evidence type="ECO:0000313" key="17">
    <source>
        <dbReference type="Proteomes" id="UP000887565"/>
    </source>
</evidence>
<evidence type="ECO:0000256" key="3">
    <source>
        <dbReference type="ARBA" id="ARBA00022450"/>
    </source>
</evidence>
<protein>
    <recommendedName>
        <fullName evidence="2">Fatty acid synthase</fullName>
        <ecNumber evidence="1">2.3.1.85</ecNumber>
    </recommendedName>
</protein>
<dbReference type="GO" id="GO:0016491">
    <property type="term" value="F:oxidoreductase activity"/>
    <property type="evidence" value="ECO:0007669"/>
    <property type="project" value="UniProtKB-KW"/>
</dbReference>
<dbReference type="PROSITE" id="PS52004">
    <property type="entry name" value="KS3_2"/>
    <property type="match status" value="1"/>
</dbReference>
<evidence type="ECO:0000256" key="12">
    <source>
        <dbReference type="ARBA" id="ARBA00023160"/>
    </source>
</evidence>
<dbReference type="OMA" id="GYLYEEN"/>
<dbReference type="GO" id="GO:0006633">
    <property type="term" value="P:fatty acid biosynthetic process"/>
    <property type="evidence" value="ECO:0007669"/>
    <property type="project" value="UniProtKB-KW"/>
</dbReference>
<dbReference type="InterPro" id="IPR050091">
    <property type="entry name" value="PKS_NRPS_Biosynth_Enz"/>
</dbReference>
<keyword evidence="10" id="KW-0520">NAD</keyword>
<evidence type="ECO:0000256" key="8">
    <source>
        <dbReference type="ARBA" id="ARBA00022857"/>
    </source>
</evidence>
<keyword evidence="17" id="KW-1185">Reference proteome</keyword>
<evidence type="ECO:0000256" key="13">
    <source>
        <dbReference type="ARBA" id="ARBA00023268"/>
    </source>
</evidence>
<evidence type="ECO:0000256" key="9">
    <source>
        <dbReference type="ARBA" id="ARBA00023002"/>
    </source>
</evidence>
<proteinExistence type="inferred from homology"/>
<dbReference type="InterPro" id="IPR014030">
    <property type="entry name" value="Ketoacyl_synth_N"/>
</dbReference>
<dbReference type="Gene3D" id="3.40.47.10">
    <property type="match status" value="1"/>
</dbReference>
<dbReference type="PANTHER" id="PTHR43775:SF7">
    <property type="entry name" value="FATTY ACID SYNTHASE"/>
    <property type="match status" value="1"/>
</dbReference>
<reference evidence="18" key="1">
    <citation type="submission" date="2022-11" db="UniProtKB">
        <authorList>
            <consortium name="WormBaseParasite"/>
        </authorList>
    </citation>
    <scope>IDENTIFICATION</scope>
</reference>
<evidence type="ECO:0000256" key="4">
    <source>
        <dbReference type="ARBA" id="ARBA00022516"/>
    </source>
</evidence>
<evidence type="ECO:0000256" key="6">
    <source>
        <dbReference type="ARBA" id="ARBA00022801"/>
    </source>
</evidence>
<dbReference type="SUPFAM" id="SSF53901">
    <property type="entry name" value="Thiolase-like"/>
    <property type="match status" value="1"/>
</dbReference>
<dbReference type="PROSITE" id="PS00606">
    <property type="entry name" value="KS3_1"/>
    <property type="match status" value="1"/>
</dbReference>
<keyword evidence="11" id="KW-0443">Lipid metabolism</keyword>
<evidence type="ECO:0000256" key="7">
    <source>
        <dbReference type="ARBA" id="ARBA00022832"/>
    </source>
</evidence>
<comment type="similarity">
    <text evidence="15">Belongs to the thiolase-like superfamily. Beta-ketoacyl-ACP synthases family.</text>
</comment>
<evidence type="ECO:0000259" key="16">
    <source>
        <dbReference type="PROSITE" id="PS52004"/>
    </source>
</evidence>
<dbReference type="InterPro" id="IPR014031">
    <property type="entry name" value="Ketoacyl_synth_C"/>
</dbReference>
<evidence type="ECO:0000256" key="10">
    <source>
        <dbReference type="ARBA" id="ARBA00023027"/>
    </source>
</evidence>
<accession>A0A915JP73</accession>
<dbReference type="InterPro" id="IPR032821">
    <property type="entry name" value="PKS_assoc"/>
</dbReference>
<dbReference type="SMART" id="SM00825">
    <property type="entry name" value="PKS_KS"/>
    <property type="match status" value="1"/>
</dbReference>
<evidence type="ECO:0000313" key="18">
    <source>
        <dbReference type="WBParaSite" id="nRc.2.0.1.t27887-RA"/>
    </source>
</evidence>
<dbReference type="GO" id="GO:0004315">
    <property type="term" value="F:3-oxoacyl-[acyl-carrier-protein] synthase activity"/>
    <property type="evidence" value="ECO:0007669"/>
    <property type="project" value="InterPro"/>
</dbReference>
<dbReference type="GO" id="GO:0016787">
    <property type="term" value="F:hydrolase activity"/>
    <property type="evidence" value="ECO:0007669"/>
    <property type="project" value="UniProtKB-KW"/>
</dbReference>
<dbReference type="Pfam" id="PF16197">
    <property type="entry name" value="KAsynt_C_assoc"/>
    <property type="match status" value="1"/>
</dbReference>
<dbReference type="PANTHER" id="PTHR43775">
    <property type="entry name" value="FATTY ACID SYNTHASE"/>
    <property type="match status" value="1"/>
</dbReference>
<dbReference type="InterPro" id="IPR020841">
    <property type="entry name" value="PKS_Beta-ketoAc_synthase_dom"/>
</dbReference>
<feature type="domain" description="Ketosynthase family 3 (KS3)" evidence="16">
    <location>
        <begin position="5"/>
        <end position="408"/>
    </location>
</feature>
<evidence type="ECO:0000256" key="14">
    <source>
        <dbReference type="ARBA" id="ARBA00044883"/>
    </source>
</evidence>
<evidence type="ECO:0000256" key="15">
    <source>
        <dbReference type="RuleBase" id="RU003694"/>
    </source>
</evidence>
<keyword evidence="5 15" id="KW-0808">Transferase</keyword>
<keyword evidence="8" id="KW-0521">NADP</keyword>
<dbReference type="Pfam" id="PF00109">
    <property type="entry name" value="ketoacyl-synt"/>
    <property type="match status" value="1"/>
</dbReference>
<dbReference type="InterPro" id="IPR018201">
    <property type="entry name" value="Ketoacyl_synth_AS"/>
</dbReference>
<keyword evidence="9" id="KW-0560">Oxidoreductase</keyword>
<dbReference type="EC" id="2.3.1.85" evidence="1"/>
<dbReference type="Proteomes" id="UP000887565">
    <property type="component" value="Unplaced"/>
</dbReference>
<dbReference type="Pfam" id="PF02801">
    <property type="entry name" value="Ketoacyl-synt_C"/>
    <property type="match status" value="1"/>
</dbReference>
<dbReference type="GO" id="GO:0004312">
    <property type="term" value="F:fatty acid synthase activity"/>
    <property type="evidence" value="ECO:0007669"/>
    <property type="project" value="UniProtKB-EC"/>
</dbReference>
<dbReference type="WBParaSite" id="nRc.2.0.1.t27887-RA">
    <property type="protein sequence ID" value="nRc.2.0.1.t27887-RA"/>
    <property type="gene ID" value="nRc.2.0.1.g27887"/>
</dbReference>
<keyword evidence="3" id="KW-0596">Phosphopantetheine</keyword>
<comment type="catalytic activity">
    <reaction evidence="14">
        <text>acetyl-CoA + n malonyl-CoA + 2n NADPH + 2n H(+) = a long-chain fatty acid + (n+1) CoA + n CO2 + 2n NADP(+).</text>
        <dbReference type="EC" id="2.3.1.85"/>
    </reaction>
</comment>
<dbReference type="AlphaFoldDB" id="A0A915JP73"/>
<organism evidence="17 18">
    <name type="scientific">Romanomermis culicivorax</name>
    <name type="common">Nematode worm</name>
    <dbReference type="NCBI Taxonomy" id="13658"/>
    <lineage>
        <taxon>Eukaryota</taxon>
        <taxon>Metazoa</taxon>
        <taxon>Ecdysozoa</taxon>
        <taxon>Nematoda</taxon>
        <taxon>Enoplea</taxon>
        <taxon>Dorylaimia</taxon>
        <taxon>Mermithida</taxon>
        <taxon>Mermithoidea</taxon>
        <taxon>Mermithidae</taxon>
        <taxon>Romanomermis</taxon>
    </lineage>
</organism>
<keyword evidence="4" id="KW-0444">Lipid biosynthesis</keyword>
<dbReference type="InterPro" id="IPR016039">
    <property type="entry name" value="Thiolase-like"/>
</dbReference>
<keyword evidence="13" id="KW-0511">Multifunctional enzyme</keyword>
<evidence type="ECO:0000256" key="2">
    <source>
        <dbReference type="ARBA" id="ARBA00018769"/>
    </source>
</evidence>
<keyword evidence="12" id="KW-0275">Fatty acid biosynthesis</keyword>
<sequence length="408" mass="44397">MVIRKDEIVISGISCRLPESENIEEFKEHLMNKDDMVTDDDRRWPPGYYGLPNRHAKLKDIKSFDAAFFGVSPKQAHMMDPQLRLLLEVAYEAILDAGLNPQDMRGTKTGVFVGCSNTETQDVLIQDPETVQGYSLTGCQHSMFANRLSFSFDFKGPSFSVDTACSSSLLAFQLAVDSIRQGSCDAALVCGTHLTMRPTAAMQFLKLSMLSPQGKCQSFDANGDGYVRAEGVVAVLLQKESETNRIYAEVVHAKSNVDGFKEQGITFPNGNEQANLLRAVYTEAGVEPADVYYVECHGTGTKVGDPQEANAVAEVLCKNRKTPLLIGSVKSNMGHAEPSSGLASMCKLMIAMESGYIAPNLHFREPNPNIPALLDGRMKVVTEKTPIDAGIIGINSFGFGGANTHVIL</sequence>
<dbReference type="CDD" id="cd00833">
    <property type="entry name" value="PKS"/>
    <property type="match status" value="1"/>
</dbReference>
<name>A0A915JP73_ROMCU</name>
<keyword evidence="6" id="KW-0378">Hydrolase</keyword>
<evidence type="ECO:0000256" key="5">
    <source>
        <dbReference type="ARBA" id="ARBA00022679"/>
    </source>
</evidence>
<evidence type="ECO:0000256" key="1">
    <source>
        <dbReference type="ARBA" id="ARBA00012873"/>
    </source>
</evidence>
<evidence type="ECO:0000256" key="11">
    <source>
        <dbReference type="ARBA" id="ARBA00023098"/>
    </source>
</evidence>
<keyword evidence="7" id="KW-0276">Fatty acid metabolism</keyword>